<keyword evidence="3" id="KW-1185">Reference proteome</keyword>
<feature type="transmembrane region" description="Helical" evidence="1">
    <location>
        <begin position="123"/>
        <end position="146"/>
    </location>
</feature>
<accession>A0ABR4W9T7</accession>
<organism evidence="2 3">
    <name type="scientific">Alcanivorax jadensis T9</name>
    <dbReference type="NCBI Taxonomy" id="1177181"/>
    <lineage>
        <taxon>Bacteria</taxon>
        <taxon>Pseudomonadati</taxon>
        <taxon>Pseudomonadota</taxon>
        <taxon>Gammaproteobacteria</taxon>
        <taxon>Oceanospirillales</taxon>
        <taxon>Alcanivoracaceae</taxon>
        <taxon>Alcanivorax</taxon>
    </lineage>
</organism>
<sequence length="428" mass="47165">MPRCVLCSQQLDWQGDGEPGTPFWQRSGEILQYPLKPPALWLILSLGIASVLSLGLLTGLLLLFLALTLFVYSLVVIAEVAGDDWVPPSPMDVMSEGGLLVKQIVLLITLFTVPLLLVSTSMVLAMGLLALAALVLPAAVMILAVSRSLRMALNPLRWLQLVVTVGVSYLLLWFAVMAVTAAPSLLQTQSDLQVLVFLGTAFSAYTTIVASAMMGAMLNEKARELGLAEDEPRGRSLAADDFDVAEALGSAHIYAQEGRFDDALGVVNRGLNAAPMHQELNWRRLRLLRLLEKDKPWQAHLARFLRQQFANGNEGSAVQIWLEAQQQQPGFRFEEEGSLSLSLAQALYERGRLKEAQHLLVNLHQRTPGFPLLGTAYVLLARLYMEQHGDLLRAGKLLAFVEKHFPDQFQSQESCEAMQVFQRLKAAG</sequence>
<comment type="caution">
    <text evidence="2">The sequence shown here is derived from an EMBL/GenBank/DDBJ whole genome shotgun (WGS) entry which is preliminary data.</text>
</comment>
<reference evidence="2 3" key="1">
    <citation type="submission" date="2012-09" db="EMBL/GenBank/DDBJ databases">
        <title>Genome Sequence of alkane-degrading Bacterium Alcanivorax jadensis T9.</title>
        <authorList>
            <person name="Lai Q."/>
            <person name="Shao Z."/>
        </authorList>
    </citation>
    <scope>NUCLEOTIDE SEQUENCE [LARGE SCALE GENOMIC DNA]</scope>
    <source>
        <strain evidence="2 3">T9</strain>
    </source>
</reference>
<dbReference type="Proteomes" id="UP000029443">
    <property type="component" value="Unassembled WGS sequence"/>
</dbReference>
<gene>
    <name evidence="2" type="ORF">T9A_02743</name>
</gene>
<feature type="transmembrane region" description="Helical" evidence="1">
    <location>
        <begin position="99"/>
        <end position="117"/>
    </location>
</feature>
<evidence type="ECO:0008006" key="4">
    <source>
        <dbReference type="Google" id="ProtNLM"/>
    </source>
</evidence>
<proteinExistence type="predicted"/>
<feature type="transmembrane region" description="Helical" evidence="1">
    <location>
        <begin position="194"/>
        <end position="218"/>
    </location>
</feature>
<dbReference type="InterPro" id="IPR011990">
    <property type="entry name" value="TPR-like_helical_dom_sf"/>
</dbReference>
<evidence type="ECO:0000256" key="1">
    <source>
        <dbReference type="SAM" id="Phobius"/>
    </source>
</evidence>
<keyword evidence="1" id="KW-0812">Transmembrane</keyword>
<evidence type="ECO:0000313" key="3">
    <source>
        <dbReference type="Proteomes" id="UP000029443"/>
    </source>
</evidence>
<protein>
    <recommendedName>
        <fullName evidence="4">Tetratricopeptide repeat protein</fullName>
    </recommendedName>
</protein>
<feature type="transmembrane region" description="Helical" evidence="1">
    <location>
        <begin position="158"/>
        <end position="182"/>
    </location>
</feature>
<feature type="transmembrane region" description="Helical" evidence="1">
    <location>
        <begin position="39"/>
        <end position="72"/>
    </location>
</feature>
<dbReference type="SUPFAM" id="SSF48452">
    <property type="entry name" value="TPR-like"/>
    <property type="match status" value="1"/>
</dbReference>
<keyword evidence="1" id="KW-1133">Transmembrane helix</keyword>
<dbReference type="EMBL" id="ARXU01000013">
    <property type="protein sequence ID" value="KGD60170.1"/>
    <property type="molecule type" value="Genomic_DNA"/>
</dbReference>
<keyword evidence="1" id="KW-0472">Membrane</keyword>
<name>A0ABR4W9T7_9GAMM</name>
<dbReference type="Gene3D" id="1.25.40.10">
    <property type="entry name" value="Tetratricopeptide repeat domain"/>
    <property type="match status" value="1"/>
</dbReference>
<evidence type="ECO:0000313" key="2">
    <source>
        <dbReference type="EMBL" id="KGD60170.1"/>
    </source>
</evidence>